<feature type="domain" description="TRAM" evidence="6">
    <location>
        <begin position="2"/>
        <end position="68"/>
    </location>
</feature>
<feature type="binding site" evidence="4">
    <location>
        <position position="345"/>
    </location>
    <ligand>
        <name>S-adenosyl-L-methionine</name>
        <dbReference type="ChEBI" id="CHEBI:59789"/>
    </ligand>
</feature>
<dbReference type="PANTHER" id="PTHR11061">
    <property type="entry name" value="RNA M5U METHYLTRANSFERASE"/>
    <property type="match status" value="1"/>
</dbReference>
<comment type="similarity">
    <text evidence="4">Belongs to the class I-like SAM-binding methyltransferase superfamily. RNA M5U methyltransferase family.</text>
</comment>
<accession>A0A1H1P391</accession>
<dbReference type="PROSITE" id="PS01231">
    <property type="entry name" value="TRMA_2"/>
    <property type="match status" value="1"/>
</dbReference>
<dbReference type="PROSITE" id="PS51687">
    <property type="entry name" value="SAM_MT_RNA_M5U"/>
    <property type="match status" value="1"/>
</dbReference>
<gene>
    <name evidence="7" type="ORF">SAMN04489809_0982</name>
</gene>
<feature type="binding site" evidence="4">
    <location>
        <position position="248"/>
    </location>
    <ligand>
        <name>S-adenosyl-L-methionine</name>
        <dbReference type="ChEBI" id="CHEBI:59789"/>
    </ligand>
</feature>
<keyword evidence="2 4" id="KW-0808">Transferase</keyword>
<dbReference type="EMBL" id="LT629770">
    <property type="protein sequence ID" value="SDS05674.1"/>
    <property type="molecule type" value="Genomic_DNA"/>
</dbReference>
<dbReference type="Proteomes" id="UP000182126">
    <property type="component" value="Chromosome I"/>
</dbReference>
<dbReference type="SUPFAM" id="SSF50249">
    <property type="entry name" value="Nucleic acid-binding proteins"/>
    <property type="match status" value="1"/>
</dbReference>
<dbReference type="Gene3D" id="2.40.50.1070">
    <property type="match status" value="1"/>
</dbReference>
<sequence>MTSSAADVLDLDITGIAHGGTFIARHEGRVVFVSDAIPGERVRARLLDPSPAAGEPDTRSFWRAETLEVLDASPHRRPHIWPEADVAHDPAQRPGGADLGHIELDHQRALKRQVLAEAFDRFAGPGLEAPEIEAVESGDGTGWRTRVTLHVDDAGRIGPFAARSHRVVPVSTYPLARPAIAEAALALRGEKPGRIELVEPADGRVRILRHPEAERRDPRDRRPRPKPEVVQERVGDRTFDVDAGGFWQVHPRAASVLDGAVYGLLDGHVEPDATHYDLYGGVGLFARTLADLGGTDVVTVESSRRATQHAAANLAPLEVTAVTARVDRFLQQPRRGGATGAVVLDPPRSGAGRAVVEGVHALAPSAIAYVACDPVALARDLGTFRGLGWRIDALRGFDLFPHSHHFEVVALLTR</sequence>
<keyword evidence="1 4" id="KW-0489">Methyltransferase</keyword>
<keyword evidence="3 4" id="KW-0949">S-adenosyl-L-methionine</keyword>
<dbReference type="PANTHER" id="PTHR11061:SF30">
    <property type="entry name" value="TRNA (URACIL(54)-C(5))-METHYLTRANSFERASE"/>
    <property type="match status" value="1"/>
</dbReference>
<dbReference type="eggNOG" id="COG2265">
    <property type="taxonomic scope" value="Bacteria"/>
</dbReference>
<evidence type="ECO:0000256" key="1">
    <source>
        <dbReference type="ARBA" id="ARBA00022603"/>
    </source>
</evidence>
<dbReference type="Gene3D" id="2.40.50.140">
    <property type="entry name" value="Nucleic acid-binding proteins"/>
    <property type="match status" value="1"/>
</dbReference>
<dbReference type="InterPro" id="IPR012340">
    <property type="entry name" value="NA-bd_OB-fold"/>
</dbReference>
<dbReference type="InterPro" id="IPR010280">
    <property type="entry name" value="U5_MeTrfase_fam"/>
</dbReference>
<feature type="active site" description="Nucleophile" evidence="4">
    <location>
        <position position="372"/>
    </location>
</feature>
<feature type="binding site" evidence="4">
    <location>
        <position position="301"/>
    </location>
    <ligand>
        <name>S-adenosyl-L-methionine</name>
        <dbReference type="ChEBI" id="CHEBI:59789"/>
    </ligand>
</feature>
<feature type="binding site" evidence="4">
    <location>
        <position position="279"/>
    </location>
    <ligand>
        <name>S-adenosyl-L-methionine</name>
        <dbReference type="ChEBI" id="CHEBI:59789"/>
    </ligand>
</feature>
<evidence type="ECO:0000256" key="5">
    <source>
        <dbReference type="SAM" id="MobiDB-lite"/>
    </source>
</evidence>
<feature type="region of interest" description="Disordered" evidence="5">
    <location>
        <begin position="208"/>
        <end position="232"/>
    </location>
</feature>
<evidence type="ECO:0000256" key="4">
    <source>
        <dbReference type="PROSITE-ProRule" id="PRU01024"/>
    </source>
</evidence>
<protein>
    <submittedName>
        <fullName evidence="7">tRNA/tmRNA/rRNA uracil-C5-methylase, TrmA/RlmC/RlmD family</fullName>
    </submittedName>
</protein>
<evidence type="ECO:0000313" key="7">
    <source>
        <dbReference type="EMBL" id="SDS05674.1"/>
    </source>
</evidence>
<evidence type="ECO:0000259" key="6">
    <source>
        <dbReference type="PROSITE" id="PS50926"/>
    </source>
</evidence>
<dbReference type="RefSeq" id="WP_060923516.1">
    <property type="nucleotide sequence ID" value="NZ_LT629770.1"/>
</dbReference>
<dbReference type="AlphaFoldDB" id="A0A1H1P391"/>
<organism evidence="7 8">
    <name type="scientific">Microbacterium paraoxydans</name>
    <dbReference type="NCBI Taxonomy" id="199592"/>
    <lineage>
        <taxon>Bacteria</taxon>
        <taxon>Bacillati</taxon>
        <taxon>Actinomycetota</taxon>
        <taxon>Actinomycetes</taxon>
        <taxon>Micrococcales</taxon>
        <taxon>Microbacteriaceae</taxon>
        <taxon>Microbacterium</taxon>
    </lineage>
</organism>
<evidence type="ECO:0000256" key="2">
    <source>
        <dbReference type="ARBA" id="ARBA00022679"/>
    </source>
</evidence>
<dbReference type="GO" id="GO:0070041">
    <property type="term" value="F:rRNA (uridine-C5-)-methyltransferase activity"/>
    <property type="evidence" value="ECO:0007669"/>
    <property type="project" value="TreeGrafter"/>
</dbReference>
<dbReference type="GO" id="GO:0070475">
    <property type="term" value="P:rRNA base methylation"/>
    <property type="evidence" value="ECO:0007669"/>
    <property type="project" value="TreeGrafter"/>
</dbReference>
<proteinExistence type="inferred from homology"/>
<evidence type="ECO:0000256" key="3">
    <source>
        <dbReference type="ARBA" id="ARBA00022691"/>
    </source>
</evidence>
<dbReference type="InterPro" id="IPR002792">
    <property type="entry name" value="TRAM_dom"/>
</dbReference>
<dbReference type="InterPro" id="IPR030391">
    <property type="entry name" value="MeTrfase_TrmA_CS"/>
</dbReference>
<dbReference type="Pfam" id="PF05958">
    <property type="entry name" value="tRNA_U5-meth_tr"/>
    <property type="match status" value="1"/>
</dbReference>
<dbReference type="PROSITE" id="PS50926">
    <property type="entry name" value="TRAM"/>
    <property type="match status" value="1"/>
</dbReference>
<name>A0A1H1P391_9MICO</name>
<reference evidence="7 8" key="1">
    <citation type="submission" date="2016-10" db="EMBL/GenBank/DDBJ databases">
        <authorList>
            <person name="de Groot N.N."/>
        </authorList>
    </citation>
    <scope>NUCLEOTIDE SEQUENCE [LARGE SCALE GENOMIC DNA]</scope>
    <source>
        <strain evidence="7 8">DSM 15019</strain>
    </source>
</reference>
<evidence type="ECO:0000313" key="8">
    <source>
        <dbReference type="Proteomes" id="UP000182126"/>
    </source>
</evidence>
<dbReference type="SUPFAM" id="SSF53335">
    <property type="entry name" value="S-adenosyl-L-methionine-dependent methyltransferases"/>
    <property type="match status" value="1"/>
</dbReference>
<dbReference type="GeneID" id="36300126"/>
<dbReference type="InterPro" id="IPR029063">
    <property type="entry name" value="SAM-dependent_MTases_sf"/>
</dbReference>
<dbReference type="Pfam" id="PF01938">
    <property type="entry name" value="TRAM"/>
    <property type="match status" value="1"/>
</dbReference>
<dbReference type="Gene3D" id="3.40.50.150">
    <property type="entry name" value="Vaccinia Virus protein VP39"/>
    <property type="match status" value="2"/>
</dbReference>